<dbReference type="Gene3D" id="3.90.226.10">
    <property type="entry name" value="2-enoyl-CoA Hydratase, Chain A, domain 1"/>
    <property type="match status" value="2"/>
</dbReference>
<dbReference type="InterPro" id="IPR029045">
    <property type="entry name" value="ClpP/crotonase-like_dom_sf"/>
</dbReference>
<evidence type="ECO:0000256" key="3">
    <source>
        <dbReference type="ARBA" id="ARBA00022801"/>
    </source>
</evidence>
<accession>A0ABQ2EUL4</accession>
<evidence type="ECO:0000256" key="4">
    <source>
        <dbReference type="ARBA" id="ARBA00022825"/>
    </source>
</evidence>
<dbReference type="SUPFAM" id="SSF52096">
    <property type="entry name" value="ClpP/crotonase"/>
    <property type="match status" value="2"/>
</dbReference>
<keyword evidence="7" id="KW-1185">Reference proteome</keyword>
<name>A0ABQ2EUL4_9DEIO</name>
<proteinExistence type="inferred from homology"/>
<feature type="domain" description="Peptidase S49" evidence="5">
    <location>
        <begin position="350"/>
        <end position="495"/>
    </location>
</feature>
<dbReference type="PANTHER" id="PTHR33209">
    <property type="entry name" value="PROTEASE 4"/>
    <property type="match status" value="1"/>
</dbReference>
<keyword evidence="3" id="KW-0378">Hydrolase</keyword>
<dbReference type="InterPro" id="IPR047217">
    <property type="entry name" value="S49_SppA_67K_type_N"/>
</dbReference>
<evidence type="ECO:0000313" key="7">
    <source>
        <dbReference type="Proteomes" id="UP000647587"/>
    </source>
</evidence>
<dbReference type="InterPro" id="IPR004634">
    <property type="entry name" value="Pept_S49_pIV"/>
</dbReference>
<dbReference type="PANTHER" id="PTHR33209:SF1">
    <property type="entry name" value="PEPTIDASE S49 DOMAIN-CONTAINING PROTEIN"/>
    <property type="match status" value="1"/>
</dbReference>
<comment type="caution">
    <text evidence="6">The sequence shown here is derived from an EMBL/GenBank/DDBJ whole genome shotgun (WGS) entry which is preliminary data.</text>
</comment>
<comment type="similarity">
    <text evidence="1">Belongs to the peptidase S49 family.</text>
</comment>
<evidence type="ECO:0000256" key="2">
    <source>
        <dbReference type="ARBA" id="ARBA00022670"/>
    </source>
</evidence>
<keyword evidence="2" id="KW-0645">Protease</keyword>
<dbReference type="CDD" id="cd07023">
    <property type="entry name" value="S49_Sppa_N_C"/>
    <property type="match status" value="1"/>
</dbReference>
<evidence type="ECO:0000313" key="6">
    <source>
        <dbReference type="EMBL" id="GGK21435.1"/>
    </source>
</evidence>
<organism evidence="6 7">
    <name type="scientific">Deinococcus malanensis</name>
    <dbReference type="NCBI Taxonomy" id="1706855"/>
    <lineage>
        <taxon>Bacteria</taxon>
        <taxon>Thermotogati</taxon>
        <taxon>Deinococcota</taxon>
        <taxon>Deinococci</taxon>
        <taxon>Deinococcales</taxon>
        <taxon>Deinococcaceae</taxon>
        <taxon>Deinococcus</taxon>
    </lineage>
</organism>
<dbReference type="CDD" id="cd07018">
    <property type="entry name" value="S49_SppA_67K_type"/>
    <property type="match status" value="1"/>
</dbReference>
<sequence length="549" mass="59643">MSLRERPPPEERTLGRMIPNIPFLKDKTLPDGVSHPTWVILDVTGPYPERQPGSPIQALLNRTETLEALGAKVEKLRHAEWLHGVLVRIHGFTGSPATAHAVRGMLSRLGQDKRVVAYLPQLTMTALIAASGAREIAAPESADVALAGFATEPTFLGAFLKKQGIEFENLRIREYKAALTRFSQEHMDDANREQLQAYITGLETAWASDLAAARGVSVDTARAWLEADLTSAQGALDAGLITKVAYEDELVGPGTRPLAAVMDLLMPRKANAKTGRIAVIPVIGTIVPGKSRNNPIPLPLMGGPMAGSDTVVGALRRAKEDKKTKAIVVYVNSGGGSALASDLMWREVATSEKPVVVVMGEYAASGGYYLATHARHIVASPYTLTGSIGVVSGKPIMREFNARHGLNPERVGRERALMHSASRPYTVEERQHVERGIAEVYDRFITRVAEGRKLSKERVNEIGRGRIWAGHDALELGLVDELGDLQTGILRATEFAGLPYDAPVWNATPKGSGPLPEFAQEAVRAAQVTVWPFGHERVLTWFDAEVKVR</sequence>
<dbReference type="PIRSF" id="PIRSF001217">
    <property type="entry name" value="Protease_4_SppA"/>
    <property type="match status" value="1"/>
</dbReference>
<gene>
    <name evidence="6" type="ORF">GCM10008955_13610</name>
</gene>
<dbReference type="InterPro" id="IPR002142">
    <property type="entry name" value="Peptidase_S49"/>
</dbReference>
<dbReference type="Gene3D" id="6.20.330.10">
    <property type="match status" value="1"/>
</dbReference>
<reference evidence="7" key="1">
    <citation type="journal article" date="2019" name="Int. J. Syst. Evol. Microbiol.">
        <title>The Global Catalogue of Microorganisms (GCM) 10K type strain sequencing project: providing services to taxonomists for standard genome sequencing and annotation.</title>
        <authorList>
            <consortium name="The Broad Institute Genomics Platform"/>
            <consortium name="The Broad Institute Genome Sequencing Center for Infectious Disease"/>
            <person name="Wu L."/>
            <person name="Ma J."/>
        </authorList>
    </citation>
    <scope>NUCLEOTIDE SEQUENCE [LARGE SCALE GENOMIC DNA]</scope>
    <source>
        <strain evidence="7">JCM 30331</strain>
    </source>
</reference>
<dbReference type="Proteomes" id="UP000647587">
    <property type="component" value="Unassembled WGS sequence"/>
</dbReference>
<dbReference type="Pfam" id="PF01343">
    <property type="entry name" value="Peptidase_S49"/>
    <property type="match status" value="2"/>
</dbReference>
<protein>
    <submittedName>
        <fullName evidence="6">Peptidase</fullName>
    </submittedName>
</protein>
<evidence type="ECO:0000259" key="5">
    <source>
        <dbReference type="Pfam" id="PF01343"/>
    </source>
</evidence>
<keyword evidence="4" id="KW-0720">Serine protease</keyword>
<feature type="domain" description="Peptidase S49" evidence="5">
    <location>
        <begin position="111"/>
        <end position="251"/>
    </location>
</feature>
<dbReference type="InterPro" id="IPR047272">
    <property type="entry name" value="S49_SppA_C"/>
</dbReference>
<evidence type="ECO:0000256" key="1">
    <source>
        <dbReference type="ARBA" id="ARBA00008683"/>
    </source>
</evidence>
<dbReference type="EMBL" id="BMPP01000004">
    <property type="protein sequence ID" value="GGK21435.1"/>
    <property type="molecule type" value="Genomic_DNA"/>
</dbReference>